<dbReference type="SUPFAM" id="SSF52047">
    <property type="entry name" value="RNI-like"/>
    <property type="match status" value="1"/>
</dbReference>
<dbReference type="OrthoDB" id="2744015at2759"/>
<dbReference type="AlphaFoldDB" id="A0A5C2RZZ3"/>
<evidence type="ECO:0000313" key="1">
    <source>
        <dbReference type="EMBL" id="RPD56673.1"/>
    </source>
</evidence>
<keyword evidence="2" id="KW-1185">Reference proteome</keyword>
<reference evidence="1" key="1">
    <citation type="journal article" date="2018" name="Genome Biol. Evol.">
        <title>Genomics and development of Lentinus tigrinus, a white-rot wood-decaying mushroom with dimorphic fruiting bodies.</title>
        <authorList>
            <person name="Wu B."/>
            <person name="Xu Z."/>
            <person name="Knudson A."/>
            <person name="Carlson A."/>
            <person name="Chen N."/>
            <person name="Kovaka S."/>
            <person name="LaButti K."/>
            <person name="Lipzen A."/>
            <person name="Pennachio C."/>
            <person name="Riley R."/>
            <person name="Schakwitz W."/>
            <person name="Umezawa K."/>
            <person name="Ohm R.A."/>
            <person name="Grigoriev I.V."/>
            <person name="Nagy L.G."/>
            <person name="Gibbons J."/>
            <person name="Hibbett D."/>
        </authorList>
    </citation>
    <scope>NUCLEOTIDE SEQUENCE [LARGE SCALE GENOMIC DNA]</scope>
    <source>
        <strain evidence="1">ALCF2SS1-6</strain>
    </source>
</reference>
<name>A0A5C2RZZ3_9APHY</name>
<evidence type="ECO:0000313" key="2">
    <source>
        <dbReference type="Proteomes" id="UP000313359"/>
    </source>
</evidence>
<organism evidence="1 2">
    <name type="scientific">Lentinus tigrinus ALCF2SS1-6</name>
    <dbReference type="NCBI Taxonomy" id="1328759"/>
    <lineage>
        <taxon>Eukaryota</taxon>
        <taxon>Fungi</taxon>
        <taxon>Dikarya</taxon>
        <taxon>Basidiomycota</taxon>
        <taxon>Agaricomycotina</taxon>
        <taxon>Agaricomycetes</taxon>
        <taxon>Polyporales</taxon>
        <taxon>Polyporaceae</taxon>
        <taxon>Lentinus</taxon>
    </lineage>
</organism>
<proteinExistence type="predicted"/>
<dbReference type="Proteomes" id="UP000313359">
    <property type="component" value="Unassembled WGS sequence"/>
</dbReference>
<gene>
    <name evidence="1" type="ORF">L227DRAFT_656022</name>
</gene>
<accession>A0A5C2RZZ3</accession>
<evidence type="ECO:0008006" key="3">
    <source>
        <dbReference type="Google" id="ProtNLM"/>
    </source>
</evidence>
<protein>
    <recommendedName>
        <fullName evidence="3">F-box domain-containing protein</fullName>
    </recommendedName>
</protein>
<dbReference type="EMBL" id="ML122286">
    <property type="protein sequence ID" value="RPD56673.1"/>
    <property type="molecule type" value="Genomic_DNA"/>
</dbReference>
<sequence>MPVATRGQQRLEQRGSPASYALNLDTLQDHLVVPRQDLLSASCTSSLVRNLEIRDLLSRPVSLHTPHDLQRWCQFVLAEENRPAQVRDLYIHLQGLGSLSKKRSTLLLRVLQRAKLLRRLFISWADAVIDANPEIPSAISRLPALESFEAAPFSEDTHATISDILANMDSRLKFLSLRTGLDSDDLEWLYDVPRVLAPHLEHLEELRLASPDGRTPAIRSRTLNTLRVAINKEQPRPSELSQAFPNLRNLIISADAINENPFKAVPEDRYDTLRNYRVVEQTGNRVWPSLDTLRGKVAPLYVLGLTCPVRRLELKKYRSSRHHMAVEVLRYACPSKLILGIQSVEALTMGHGEASLLVPQSPDRPHVTHLTIRLDPKDVAPSTQDLLDDFIPFLQRSKVEYLHISIPKDIGEHGELEDHWFIYGPARECALALDLDLLRDGIIGAVASLRVLAFTVVVRGKMLWTVDRSGGSPTTTEVEAVVAKGLIRCEEA</sequence>